<evidence type="ECO:0000256" key="1">
    <source>
        <dbReference type="SAM" id="SignalP"/>
    </source>
</evidence>
<dbReference type="EMBL" id="JBHSDC010000008">
    <property type="protein sequence ID" value="MFC4231516.1"/>
    <property type="molecule type" value="Genomic_DNA"/>
</dbReference>
<feature type="signal peptide" evidence="1">
    <location>
        <begin position="1"/>
        <end position="20"/>
    </location>
</feature>
<accession>A0ABV8PVZ7</accession>
<evidence type="ECO:0000313" key="3">
    <source>
        <dbReference type="Proteomes" id="UP001595906"/>
    </source>
</evidence>
<dbReference type="Proteomes" id="UP001595906">
    <property type="component" value="Unassembled WGS sequence"/>
</dbReference>
<protein>
    <recommendedName>
        <fullName evidence="4">Peptidase S74 domain-containing protein</fullName>
    </recommendedName>
</protein>
<feature type="chain" id="PRO_5047028247" description="Peptidase S74 domain-containing protein" evidence="1">
    <location>
        <begin position="21"/>
        <end position="478"/>
    </location>
</feature>
<sequence>MRLLKTVVLLLCVSIGKAQSNNYYLNSGSGNGYNFWDNSNYYKVYMSSVSDGTFGTPFGRFDTDANDYNLYYKILGSNRGHVFITGNGQTNLQITNKGIFSTNGYFNGNLKLDNGANKFYQAGPYLFMGNTSYGNAPYISFNAALTTSDVPSGQNLFTPSYAAGSGLIIKGDAGGSGLHFLQKNYGGNSGQTDLNSFSEVITLDQAGRLGVGTANPSNQLDVYSPNNDPTIRVVSGNAGAWITAQSTNSFYAGVKLIGNNGTQNWSAGMTNGNSNYSLSGSLDGATNRFFNITYNGNVGIGTDAPMSKLSIYEAGSSNNQWKGRVDFGGDNARVVAGEYNGTAYLGAVNSSINAWTNLVINVDGGLVGIGTKTPTEKLCVNGNIKTKKLIVTQLGWSDYVFAPTYKLLPLQDLETYINQHQHLPDVPSASEVAANGIDLGDNQAILLRKIEELTLYLIDIKKENELLKKRVVKLEKLK</sequence>
<comment type="caution">
    <text evidence="2">The sequence shown here is derived from an EMBL/GenBank/DDBJ whole genome shotgun (WGS) entry which is preliminary data.</text>
</comment>
<proteinExistence type="predicted"/>
<evidence type="ECO:0008006" key="4">
    <source>
        <dbReference type="Google" id="ProtNLM"/>
    </source>
</evidence>
<organism evidence="2 3">
    <name type="scientific">Parasediminibacterium paludis</name>
    <dbReference type="NCBI Taxonomy" id="908966"/>
    <lineage>
        <taxon>Bacteria</taxon>
        <taxon>Pseudomonadati</taxon>
        <taxon>Bacteroidota</taxon>
        <taxon>Chitinophagia</taxon>
        <taxon>Chitinophagales</taxon>
        <taxon>Chitinophagaceae</taxon>
        <taxon>Parasediminibacterium</taxon>
    </lineage>
</organism>
<name>A0ABV8PVZ7_9BACT</name>
<gene>
    <name evidence="2" type="ORF">ACFOW1_06430</name>
</gene>
<dbReference type="RefSeq" id="WP_379013019.1">
    <property type="nucleotide sequence ID" value="NZ_JBHSDC010000008.1"/>
</dbReference>
<reference evidence="3" key="1">
    <citation type="journal article" date="2019" name="Int. J. Syst. Evol. Microbiol.">
        <title>The Global Catalogue of Microorganisms (GCM) 10K type strain sequencing project: providing services to taxonomists for standard genome sequencing and annotation.</title>
        <authorList>
            <consortium name="The Broad Institute Genomics Platform"/>
            <consortium name="The Broad Institute Genome Sequencing Center for Infectious Disease"/>
            <person name="Wu L."/>
            <person name="Ma J."/>
        </authorList>
    </citation>
    <scope>NUCLEOTIDE SEQUENCE [LARGE SCALE GENOMIC DNA]</scope>
    <source>
        <strain evidence="3">CECT 8010</strain>
    </source>
</reference>
<keyword evidence="3" id="KW-1185">Reference proteome</keyword>
<evidence type="ECO:0000313" key="2">
    <source>
        <dbReference type="EMBL" id="MFC4231516.1"/>
    </source>
</evidence>
<keyword evidence="1" id="KW-0732">Signal</keyword>